<dbReference type="RefSeq" id="WP_379898304.1">
    <property type="nucleotide sequence ID" value="NZ_JBHRTR010000011.1"/>
</dbReference>
<protein>
    <submittedName>
        <fullName evidence="7">Amino acid ABC transporter substrate-binding protein</fullName>
    </submittedName>
</protein>
<dbReference type="SMART" id="SM00062">
    <property type="entry name" value="PBPb"/>
    <property type="match status" value="1"/>
</dbReference>
<evidence type="ECO:0000256" key="3">
    <source>
        <dbReference type="ARBA" id="ARBA00022729"/>
    </source>
</evidence>
<accession>A0ABV7KW24</accession>
<dbReference type="Pfam" id="PF00497">
    <property type="entry name" value="SBP_bac_3"/>
    <property type="match status" value="1"/>
</dbReference>
<dbReference type="EMBL" id="JBHRTR010000011">
    <property type="protein sequence ID" value="MFC3226365.1"/>
    <property type="molecule type" value="Genomic_DNA"/>
</dbReference>
<feature type="domain" description="Solute-binding protein family 3/N-terminal" evidence="5">
    <location>
        <begin position="43"/>
        <end position="275"/>
    </location>
</feature>
<evidence type="ECO:0000256" key="2">
    <source>
        <dbReference type="ARBA" id="ARBA00022448"/>
    </source>
</evidence>
<dbReference type="InterPro" id="IPR001320">
    <property type="entry name" value="Iontro_rcpt_C"/>
</dbReference>
<dbReference type="SUPFAM" id="SSF53850">
    <property type="entry name" value="Periplasmic binding protein-like II"/>
    <property type="match status" value="1"/>
</dbReference>
<dbReference type="SMART" id="SM00079">
    <property type="entry name" value="PBPe"/>
    <property type="match status" value="1"/>
</dbReference>
<feature type="signal peptide" evidence="4">
    <location>
        <begin position="1"/>
        <end position="27"/>
    </location>
</feature>
<sequence>MRNPRLSLAAAAAIALTGLTASLPATAETAMSGTLQKIAVNEELRIGHRLGARPFSFQREDGSVVGYTIDLCREVAEEVKTAVNRPNLKVTYMPVTADERFERLLAGDIDILCGATTNTLARQEQMDFSSLTFVTGATLLTRRDTGINTVNDAHLRRVGILPGTTTETALKQVAKRTGIAPDMVPVGNHAEALEMLVGGKIDAYASDRTILIGLARDSADAGMLSLARGLFSHEPYALALRPNDHGFRNVVNRALSKVYSTPKITEIYGTWFGAMGARPSELLRSLYVLQTFPEE</sequence>
<organism evidence="7 8">
    <name type="scientific">Marinibaculum pumilum</name>
    <dbReference type="NCBI Taxonomy" id="1766165"/>
    <lineage>
        <taxon>Bacteria</taxon>
        <taxon>Pseudomonadati</taxon>
        <taxon>Pseudomonadota</taxon>
        <taxon>Alphaproteobacteria</taxon>
        <taxon>Rhodospirillales</taxon>
        <taxon>Rhodospirillaceae</taxon>
        <taxon>Marinibaculum</taxon>
    </lineage>
</organism>
<evidence type="ECO:0000313" key="8">
    <source>
        <dbReference type="Proteomes" id="UP001595528"/>
    </source>
</evidence>
<evidence type="ECO:0000313" key="7">
    <source>
        <dbReference type="EMBL" id="MFC3226365.1"/>
    </source>
</evidence>
<dbReference type="InterPro" id="IPR001638">
    <property type="entry name" value="Solute-binding_3/MltF_N"/>
</dbReference>
<dbReference type="Gene3D" id="3.40.190.10">
    <property type="entry name" value="Periplasmic binding protein-like II"/>
    <property type="match status" value="2"/>
</dbReference>
<evidence type="ECO:0000259" key="6">
    <source>
        <dbReference type="SMART" id="SM00079"/>
    </source>
</evidence>
<evidence type="ECO:0000256" key="1">
    <source>
        <dbReference type="ARBA" id="ARBA00010333"/>
    </source>
</evidence>
<evidence type="ECO:0000256" key="4">
    <source>
        <dbReference type="SAM" id="SignalP"/>
    </source>
</evidence>
<dbReference type="CDD" id="cd13688">
    <property type="entry name" value="PBP2_GltI_DEBP"/>
    <property type="match status" value="1"/>
</dbReference>
<dbReference type="Proteomes" id="UP001595528">
    <property type="component" value="Unassembled WGS sequence"/>
</dbReference>
<dbReference type="PANTHER" id="PTHR30085:SF6">
    <property type="entry name" value="ABC TRANSPORTER GLUTAMINE-BINDING PROTEIN GLNH"/>
    <property type="match status" value="1"/>
</dbReference>
<comment type="similarity">
    <text evidence="1">Belongs to the bacterial solute-binding protein 3 family.</text>
</comment>
<comment type="caution">
    <text evidence="7">The sequence shown here is derived from an EMBL/GenBank/DDBJ whole genome shotgun (WGS) entry which is preliminary data.</text>
</comment>
<keyword evidence="3 4" id="KW-0732">Signal</keyword>
<name>A0ABV7KW24_9PROT</name>
<keyword evidence="2" id="KW-0813">Transport</keyword>
<reference evidence="8" key="1">
    <citation type="journal article" date="2019" name="Int. J. Syst. Evol. Microbiol.">
        <title>The Global Catalogue of Microorganisms (GCM) 10K type strain sequencing project: providing services to taxonomists for standard genome sequencing and annotation.</title>
        <authorList>
            <consortium name="The Broad Institute Genomics Platform"/>
            <consortium name="The Broad Institute Genome Sequencing Center for Infectious Disease"/>
            <person name="Wu L."/>
            <person name="Ma J."/>
        </authorList>
    </citation>
    <scope>NUCLEOTIDE SEQUENCE [LARGE SCALE GENOMIC DNA]</scope>
    <source>
        <strain evidence="8">KCTC 42964</strain>
    </source>
</reference>
<keyword evidence="8" id="KW-1185">Reference proteome</keyword>
<evidence type="ECO:0000259" key="5">
    <source>
        <dbReference type="SMART" id="SM00062"/>
    </source>
</evidence>
<dbReference type="InterPro" id="IPR051455">
    <property type="entry name" value="Bact_solute-bind_prot3"/>
</dbReference>
<feature type="domain" description="Ionotropic glutamate receptor C-terminal" evidence="6">
    <location>
        <begin position="43"/>
        <end position="274"/>
    </location>
</feature>
<gene>
    <name evidence="7" type="ORF">ACFOGJ_03945</name>
</gene>
<feature type="chain" id="PRO_5046712696" evidence="4">
    <location>
        <begin position="28"/>
        <end position="295"/>
    </location>
</feature>
<dbReference type="PANTHER" id="PTHR30085">
    <property type="entry name" value="AMINO ACID ABC TRANSPORTER PERMEASE"/>
    <property type="match status" value="1"/>
</dbReference>
<proteinExistence type="inferred from homology"/>